<accession>A0A8G2C1E3</accession>
<dbReference type="Proteomes" id="UP000199581">
    <property type="component" value="Unassembled WGS sequence"/>
</dbReference>
<dbReference type="AlphaFoldDB" id="A0A8G2C1E3"/>
<organism evidence="2 3">
    <name type="scientific">Desulfomicrobium norvegicum (strain DSM 1741 / NCIMB 8310)</name>
    <name type="common">Desulfovibrio baculatus (strain Norway 4)</name>
    <name type="synonym">Desulfovibrio desulfuricans (strain Norway 4)</name>
    <dbReference type="NCBI Taxonomy" id="52561"/>
    <lineage>
        <taxon>Bacteria</taxon>
        <taxon>Pseudomonadati</taxon>
        <taxon>Thermodesulfobacteriota</taxon>
        <taxon>Desulfovibrionia</taxon>
        <taxon>Desulfovibrionales</taxon>
        <taxon>Desulfomicrobiaceae</taxon>
        <taxon>Desulfomicrobium</taxon>
    </lineage>
</organism>
<feature type="non-terminal residue" evidence="2">
    <location>
        <position position="27"/>
    </location>
</feature>
<comment type="caution">
    <text evidence="2">The sequence shown here is derived from an EMBL/GenBank/DDBJ whole genome shotgun (WGS) entry which is preliminary data.</text>
</comment>
<evidence type="ECO:0000313" key="1">
    <source>
        <dbReference type="EMBL" id="SFL47840.1"/>
    </source>
</evidence>
<protein>
    <submittedName>
        <fullName evidence="2">Aldehyde:ferredoxin oxidoreductase</fullName>
    </submittedName>
</protein>
<keyword evidence="3" id="KW-1185">Reference proteome</keyword>
<name>A0A8G2C1E3_DESNO</name>
<proteinExistence type="predicted"/>
<sequence>MKILRINTRTKSFKFEELGELAGLGGR</sequence>
<reference evidence="2 3" key="1">
    <citation type="submission" date="2016-10" db="EMBL/GenBank/DDBJ databases">
        <authorList>
            <person name="Varghese N."/>
            <person name="Submissions S."/>
        </authorList>
    </citation>
    <scope>NUCLEOTIDE SEQUENCE [LARGE SCALE GENOMIC DNA]</scope>
    <source>
        <strain evidence="2 3">DSM 1741</strain>
    </source>
</reference>
<gene>
    <name evidence="1" type="ORF">SAMN05421830_102364</name>
    <name evidence="2" type="ORF">SAMN05421830_1031</name>
</gene>
<evidence type="ECO:0000313" key="2">
    <source>
        <dbReference type="EMBL" id="SFL50346.1"/>
    </source>
</evidence>
<dbReference type="EMBL" id="FOTO01000003">
    <property type="protein sequence ID" value="SFL50346.1"/>
    <property type="molecule type" value="Genomic_DNA"/>
</dbReference>
<dbReference type="EMBL" id="FOTO01000002">
    <property type="protein sequence ID" value="SFL47840.1"/>
    <property type="molecule type" value="Genomic_DNA"/>
</dbReference>
<evidence type="ECO:0000313" key="3">
    <source>
        <dbReference type="Proteomes" id="UP000199581"/>
    </source>
</evidence>